<comment type="caution">
    <text evidence="1">The sequence shown here is derived from an EMBL/GenBank/DDBJ whole genome shotgun (WGS) entry which is preliminary data.</text>
</comment>
<name>A0ACC2PW24_9HYME</name>
<accession>A0ACC2PW24</accession>
<evidence type="ECO:0000313" key="2">
    <source>
        <dbReference type="Proteomes" id="UP001239111"/>
    </source>
</evidence>
<dbReference type="EMBL" id="CM056741">
    <property type="protein sequence ID" value="KAJ8687136.1"/>
    <property type="molecule type" value="Genomic_DNA"/>
</dbReference>
<keyword evidence="2" id="KW-1185">Reference proteome</keyword>
<dbReference type="Proteomes" id="UP001239111">
    <property type="component" value="Chromosome 1"/>
</dbReference>
<sequence length="983" mass="111027">MAGLKAKQLIVLLTTLMLLVDPLNGVLESIKIGLILVEGEDHLEAAFDEALGDLEARFYWSSFRLEPIKRLRVSRDSYATAMIACELLGEGVAAIFGPGYRDSRDVVSNIAGRFGVPHLEFSYRRRDEDFTKSVNFYPGSSYYEKVIAEVANRMRWHSFTFVYQTDDNLSRLQEVLQSRDRPHRPVTVKQLRPLSEIQALKSYRERDREYESLVKDLQSSAQYTLLLDVETNNLVKLLTTMKHMGFMNDYFMCLIVNLDAPEAEIRQLLGSDSVANLTRLQIFGRQGITGIQDFLPEDDFGSRWSLEEALLYDSVIAFGQALDDLHRDLNSFEIGRRLNPKPLSCDGSAKYDMGQNLIRQLLERNDDGVDASFMKTGPMSFDDRGRRRFELDIINNQAGKSNVIGSWKQNKLMMRADGLKDVNETFAEVARSKIFKVSTKLGAPYVMKVENGSMRGIRIGDQWYEGYCIDLIAKIEEVAKIKCEFEIVPDGQHGSYNPETGQWNGLIRRLLDLKADLAICDLTITSERQSAVDFSVPFMNLGITILFTKPETVVQKMFAFMDPLSPVVWMYVITAYLLVSLMLFAQARFAPGEWVNPHPCNPEPEELENSFSLANSMWLTIGSLMQQGSDILPRCVSVRMLAAMWWFFVLIVTSSYTANLAAFLTNVKMDNSINTVEDLAKQTKISYGAFKDGSTLSFFRNSNNSLYQQIYITMSDADPSVFTKDNDEGVDRVIRLRRKYAFFMESTTIEYQMARHCELQKIGPLLDNKGYGIATPPNSPYRTLISVAILHLQNKGELQQLKQKWWRSNVTCETEDSTEKEDTNKLGMSHVAGVFLVLLSGCVVSAFIACVEFIWNVRKVAIADKITPWEAFCKEIEFFVHIRATSKPVAGSAVASNTNGQTPTTAPDARQSWSNNNASNNPNVINSDNNIGKTRGFRNTRDNLRRMNGGARINGYDGSDSSGANSSILMHRLDRSVSDTNYH</sequence>
<evidence type="ECO:0000313" key="1">
    <source>
        <dbReference type="EMBL" id="KAJ8687136.1"/>
    </source>
</evidence>
<reference evidence="1" key="1">
    <citation type="submission" date="2023-04" db="EMBL/GenBank/DDBJ databases">
        <title>A chromosome-level genome assembly of the parasitoid wasp Eretmocerus hayati.</title>
        <authorList>
            <person name="Zhong Y."/>
            <person name="Liu S."/>
            <person name="Liu Y."/>
        </authorList>
    </citation>
    <scope>NUCLEOTIDE SEQUENCE</scope>
    <source>
        <strain evidence="1">ZJU_SS_LIU_2023</strain>
    </source>
</reference>
<organism evidence="1 2">
    <name type="scientific">Eretmocerus hayati</name>
    <dbReference type="NCBI Taxonomy" id="131215"/>
    <lineage>
        <taxon>Eukaryota</taxon>
        <taxon>Metazoa</taxon>
        <taxon>Ecdysozoa</taxon>
        <taxon>Arthropoda</taxon>
        <taxon>Hexapoda</taxon>
        <taxon>Insecta</taxon>
        <taxon>Pterygota</taxon>
        <taxon>Neoptera</taxon>
        <taxon>Endopterygota</taxon>
        <taxon>Hymenoptera</taxon>
        <taxon>Apocrita</taxon>
        <taxon>Proctotrupomorpha</taxon>
        <taxon>Chalcidoidea</taxon>
        <taxon>Aphelinidae</taxon>
        <taxon>Aphelininae</taxon>
        <taxon>Eretmocerus</taxon>
    </lineage>
</organism>
<gene>
    <name evidence="1" type="ORF">QAD02_022930</name>
</gene>
<proteinExistence type="predicted"/>
<protein>
    <submittedName>
        <fullName evidence="1">Uncharacterized protein</fullName>
    </submittedName>
</protein>